<dbReference type="Gene3D" id="1.10.10.10">
    <property type="entry name" value="Winged helix-like DNA-binding domain superfamily/Winged helix DNA-binding domain"/>
    <property type="match status" value="1"/>
</dbReference>
<dbReference type="Gene3D" id="3.60.40.10">
    <property type="entry name" value="PPM-type phosphatase domain"/>
    <property type="match status" value="1"/>
</dbReference>
<accession>A0AAE4AN05</accession>
<dbReference type="InterPro" id="IPR036388">
    <property type="entry name" value="WH-like_DNA-bd_sf"/>
</dbReference>
<evidence type="ECO:0000259" key="1">
    <source>
        <dbReference type="Pfam" id="PF13672"/>
    </source>
</evidence>
<sequence>MWNVIQCAIQGRGHIKSNTPCQDKTYSIVTDNMQVIALADGAGSAKLSHYGAETVTKFICSELTEKFDVYFEDNDGAAVKQQLIEGVLKSLNETAKLLECEIKELASTLLFVAVKNDQFIIAHIGDGVIGYLKNNEMKIASQPENGEFVNTTVFTTSKDAIMTMKLIKGSLGEIQGFVLMSDGTETSLYSKKERKLADVLKKIMQMSTIISTDKVQEQLKQSFENVIINATTDDCSIAMLVKTNDAFKGYLQLDNRQKQKLLGFKTSTSKKTIRRYDDILAYLQNNQSISRIARRIHLKQKYMKKYINKLCMLNFIEKNGSCYHTIILLHTGNEVNNE</sequence>
<keyword evidence="3" id="KW-1185">Reference proteome</keyword>
<feature type="domain" description="PPM-type phosphatase" evidence="1">
    <location>
        <begin position="11"/>
        <end position="221"/>
    </location>
</feature>
<dbReference type="AlphaFoldDB" id="A0AAE4AN05"/>
<dbReference type="RefSeq" id="WP_307255519.1">
    <property type="nucleotide sequence ID" value="NZ_JAUSTO010000028.1"/>
</dbReference>
<proteinExistence type="predicted"/>
<evidence type="ECO:0000313" key="3">
    <source>
        <dbReference type="Proteomes" id="UP001241537"/>
    </source>
</evidence>
<dbReference type="Proteomes" id="UP001241537">
    <property type="component" value="Unassembled WGS sequence"/>
</dbReference>
<comment type="caution">
    <text evidence="2">The sequence shown here is derived from an EMBL/GenBank/DDBJ whole genome shotgun (WGS) entry which is preliminary data.</text>
</comment>
<gene>
    <name evidence="2" type="ORF">J2S20_002363</name>
</gene>
<dbReference type="InterPro" id="IPR036457">
    <property type="entry name" value="PPM-type-like_dom_sf"/>
</dbReference>
<organism evidence="2 3">
    <name type="scientific">Moryella indoligenes</name>
    <dbReference type="NCBI Taxonomy" id="371674"/>
    <lineage>
        <taxon>Bacteria</taxon>
        <taxon>Bacillati</taxon>
        <taxon>Bacillota</taxon>
        <taxon>Clostridia</taxon>
        <taxon>Lachnospirales</taxon>
        <taxon>Lachnospiraceae</taxon>
        <taxon>Moryella</taxon>
    </lineage>
</organism>
<dbReference type="EMBL" id="JAUSTO010000028">
    <property type="protein sequence ID" value="MDQ0153641.1"/>
    <property type="molecule type" value="Genomic_DNA"/>
</dbReference>
<dbReference type="Pfam" id="PF13672">
    <property type="entry name" value="PP2C_2"/>
    <property type="match status" value="1"/>
</dbReference>
<protein>
    <submittedName>
        <fullName evidence="2">Serine/threonine protein phosphatase PrpC</fullName>
    </submittedName>
</protein>
<dbReference type="SUPFAM" id="SSF81606">
    <property type="entry name" value="PP2C-like"/>
    <property type="match status" value="1"/>
</dbReference>
<name>A0AAE4AN05_9FIRM</name>
<dbReference type="InterPro" id="IPR001932">
    <property type="entry name" value="PPM-type_phosphatase-like_dom"/>
</dbReference>
<reference evidence="2" key="1">
    <citation type="submission" date="2023-07" db="EMBL/GenBank/DDBJ databases">
        <title>Genomic Encyclopedia of Type Strains, Phase IV (KMG-IV): sequencing the most valuable type-strain genomes for metagenomic binning, comparative biology and taxonomic classification.</title>
        <authorList>
            <person name="Goeker M."/>
        </authorList>
    </citation>
    <scope>NUCLEOTIDE SEQUENCE</scope>
    <source>
        <strain evidence="2">DSM 19659</strain>
    </source>
</reference>
<evidence type="ECO:0000313" key="2">
    <source>
        <dbReference type="EMBL" id="MDQ0153641.1"/>
    </source>
</evidence>